<protein>
    <submittedName>
        <fullName evidence="2">Uncharacterized protein</fullName>
    </submittedName>
</protein>
<dbReference type="EMBL" id="HBEW01006817">
    <property type="protein sequence ID" value="CAD8586086.1"/>
    <property type="molecule type" value="Transcribed_RNA"/>
</dbReference>
<name>A0A7S0KLZ2_9CHLO</name>
<sequence length="517" mass="57293">MSLSHERSSLLASSSTTPDGASAFFDAPTADDERSRARNFARWSAWGIAASAFVSLALSVDMLGHSHAIHAHTPTAALGGAYMPSRWVSRRAPKKLWSHNVPVEAIDTPELAFAELERIELTGEALAVAQHGLELQSATFGADRFLDANMTRRKLETPVYVIAVQASEKDMQKANNLKHVINEAYRIDTTATAVDAQATDGVSAEMGAPAPLVQIQSAINAQAWPNTIDLANDAAAPLEAEIPLKSLYYLNALAQARKNDNKLPKGWMGVSHHVGCLYSHLRMWQLHARAKNAWTIIFESDGLYFLAVAPWQLQSVVDNAPSNADVIFLHKKDLHSGQFVRQWRTGNEMLYMYNWDKVVGGAGLSAYMIGPRFTEKINKEIIGWRGADMVDAWLMLKMCDKKDNGDYNDAHRLNCYHAQRNAKPKHNIGGDLPEWYGVDKSTRWTDNWAQYVANEQRDVLYRDALNARKSEYNVEQAEIKEQKRAARAATRAARARMGAHENIPAGSKTATAKPAST</sequence>
<feature type="compositionally biased region" description="Low complexity" evidence="1">
    <location>
        <begin position="487"/>
        <end position="496"/>
    </location>
</feature>
<gene>
    <name evidence="2" type="ORF">OMED0929_LOCUS5767</name>
</gene>
<evidence type="ECO:0000313" key="2">
    <source>
        <dbReference type="EMBL" id="CAD8586086.1"/>
    </source>
</evidence>
<feature type="region of interest" description="Disordered" evidence="1">
    <location>
        <begin position="481"/>
        <end position="517"/>
    </location>
</feature>
<dbReference type="AlphaFoldDB" id="A0A7S0KLZ2"/>
<evidence type="ECO:0000256" key="1">
    <source>
        <dbReference type="SAM" id="MobiDB-lite"/>
    </source>
</evidence>
<organism evidence="2">
    <name type="scientific">Ostreococcus mediterraneus</name>
    <dbReference type="NCBI Taxonomy" id="1486918"/>
    <lineage>
        <taxon>Eukaryota</taxon>
        <taxon>Viridiplantae</taxon>
        <taxon>Chlorophyta</taxon>
        <taxon>Mamiellophyceae</taxon>
        <taxon>Mamiellales</taxon>
        <taxon>Bathycoccaceae</taxon>
        <taxon>Ostreococcus</taxon>
    </lineage>
</organism>
<feature type="region of interest" description="Disordered" evidence="1">
    <location>
        <begin position="1"/>
        <end position="28"/>
    </location>
</feature>
<proteinExistence type="predicted"/>
<reference evidence="2" key="1">
    <citation type="submission" date="2021-01" db="EMBL/GenBank/DDBJ databases">
        <authorList>
            <person name="Corre E."/>
            <person name="Pelletier E."/>
            <person name="Niang G."/>
            <person name="Scheremetjew M."/>
            <person name="Finn R."/>
            <person name="Kale V."/>
            <person name="Holt S."/>
            <person name="Cochrane G."/>
            <person name="Meng A."/>
            <person name="Brown T."/>
            <person name="Cohen L."/>
        </authorList>
    </citation>
    <scope>NUCLEOTIDE SEQUENCE</scope>
    <source>
        <strain evidence="2">Clade-D-RCC2572</strain>
    </source>
</reference>
<feature type="compositionally biased region" description="Polar residues" evidence="1">
    <location>
        <begin position="508"/>
        <end position="517"/>
    </location>
</feature>
<accession>A0A7S0KLZ2</accession>